<evidence type="ECO:0000313" key="1">
    <source>
        <dbReference type="EMBL" id="JAH85527.1"/>
    </source>
</evidence>
<proteinExistence type="predicted"/>
<dbReference type="AlphaFoldDB" id="A0A0E9W590"/>
<organism evidence="1">
    <name type="scientific">Anguilla anguilla</name>
    <name type="common">European freshwater eel</name>
    <name type="synonym">Muraena anguilla</name>
    <dbReference type="NCBI Taxonomy" id="7936"/>
    <lineage>
        <taxon>Eukaryota</taxon>
        <taxon>Metazoa</taxon>
        <taxon>Chordata</taxon>
        <taxon>Craniata</taxon>
        <taxon>Vertebrata</taxon>
        <taxon>Euteleostomi</taxon>
        <taxon>Actinopterygii</taxon>
        <taxon>Neopterygii</taxon>
        <taxon>Teleostei</taxon>
        <taxon>Anguilliformes</taxon>
        <taxon>Anguillidae</taxon>
        <taxon>Anguilla</taxon>
    </lineage>
</organism>
<protein>
    <submittedName>
        <fullName evidence="1">Uncharacterized protein</fullName>
    </submittedName>
</protein>
<reference evidence="1" key="1">
    <citation type="submission" date="2014-11" db="EMBL/GenBank/DDBJ databases">
        <authorList>
            <person name="Amaro Gonzalez C."/>
        </authorList>
    </citation>
    <scope>NUCLEOTIDE SEQUENCE</scope>
</reference>
<reference evidence="1" key="2">
    <citation type="journal article" date="2015" name="Fish Shellfish Immunol.">
        <title>Early steps in the European eel (Anguilla anguilla)-Vibrio vulnificus interaction in the gills: Role of the RtxA13 toxin.</title>
        <authorList>
            <person name="Callol A."/>
            <person name="Pajuelo D."/>
            <person name="Ebbesson L."/>
            <person name="Teles M."/>
            <person name="MacKenzie S."/>
            <person name="Amaro C."/>
        </authorList>
    </citation>
    <scope>NUCLEOTIDE SEQUENCE</scope>
</reference>
<accession>A0A0E9W590</accession>
<sequence>MLAYIRMLIHMHLRKQKCNNIHTNGCSHTYIHTTTPIHAHT</sequence>
<dbReference type="EMBL" id="GBXM01023050">
    <property type="protein sequence ID" value="JAH85527.1"/>
    <property type="molecule type" value="Transcribed_RNA"/>
</dbReference>
<name>A0A0E9W590_ANGAN</name>